<dbReference type="NCBIfam" id="TIGR00054">
    <property type="entry name" value="RIP metalloprotease RseP"/>
    <property type="match status" value="1"/>
</dbReference>
<feature type="domain" description="PDZ" evidence="11">
    <location>
        <begin position="209"/>
        <end position="279"/>
    </location>
</feature>
<protein>
    <submittedName>
        <fullName evidence="12">Membrane-associated zinc metalloprotease</fullName>
    </submittedName>
</protein>
<comment type="cofactor">
    <cofactor evidence="1">
        <name>Zn(2+)</name>
        <dbReference type="ChEBI" id="CHEBI:29105"/>
    </cofactor>
</comment>
<dbReference type="InterPro" id="IPR004387">
    <property type="entry name" value="Pept_M50_Zn"/>
</dbReference>
<dbReference type="AlphaFoldDB" id="A0A3B0RQB8"/>
<dbReference type="InterPro" id="IPR041489">
    <property type="entry name" value="PDZ_6"/>
</dbReference>
<evidence type="ECO:0000259" key="11">
    <source>
        <dbReference type="SMART" id="SM00228"/>
    </source>
</evidence>
<dbReference type="Pfam" id="PF17820">
    <property type="entry name" value="PDZ_6"/>
    <property type="match status" value="1"/>
</dbReference>
<keyword evidence="4 10" id="KW-0812">Transmembrane</keyword>
<evidence type="ECO:0000256" key="5">
    <source>
        <dbReference type="ARBA" id="ARBA00022801"/>
    </source>
</evidence>
<dbReference type="InterPro" id="IPR008915">
    <property type="entry name" value="Peptidase_M50"/>
</dbReference>
<feature type="transmembrane region" description="Helical" evidence="10">
    <location>
        <begin position="6"/>
        <end position="30"/>
    </location>
</feature>
<reference evidence="12" key="1">
    <citation type="submission" date="2018-06" db="EMBL/GenBank/DDBJ databases">
        <authorList>
            <person name="Zhirakovskaya E."/>
        </authorList>
    </citation>
    <scope>NUCLEOTIDE SEQUENCE</scope>
</reference>
<dbReference type="SUPFAM" id="SSF50156">
    <property type="entry name" value="PDZ domain-like"/>
    <property type="match status" value="1"/>
</dbReference>
<keyword evidence="9 10" id="KW-0472">Membrane</keyword>
<dbReference type="GO" id="GO:0016020">
    <property type="term" value="C:membrane"/>
    <property type="evidence" value="ECO:0007669"/>
    <property type="project" value="UniProtKB-SubCell"/>
</dbReference>
<dbReference type="Gene3D" id="2.30.42.10">
    <property type="match status" value="1"/>
</dbReference>
<dbReference type="PANTHER" id="PTHR42837:SF2">
    <property type="entry name" value="MEMBRANE METALLOPROTEASE ARASP2, CHLOROPLASTIC-RELATED"/>
    <property type="match status" value="1"/>
</dbReference>
<organism evidence="12">
    <name type="scientific">hydrothermal vent metagenome</name>
    <dbReference type="NCBI Taxonomy" id="652676"/>
    <lineage>
        <taxon>unclassified sequences</taxon>
        <taxon>metagenomes</taxon>
        <taxon>ecological metagenomes</taxon>
    </lineage>
</organism>
<accession>A0A3B0RQB8</accession>
<keyword evidence="5" id="KW-0378">Hydrolase</keyword>
<evidence type="ECO:0000313" key="12">
    <source>
        <dbReference type="EMBL" id="VAV95530.1"/>
    </source>
</evidence>
<evidence type="ECO:0000256" key="9">
    <source>
        <dbReference type="ARBA" id="ARBA00023136"/>
    </source>
</evidence>
<evidence type="ECO:0000256" key="1">
    <source>
        <dbReference type="ARBA" id="ARBA00001947"/>
    </source>
</evidence>
<evidence type="ECO:0000256" key="7">
    <source>
        <dbReference type="ARBA" id="ARBA00022989"/>
    </source>
</evidence>
<dbReference type="InterPro" id="IPR036034">
    <property type="entry name" value="PDZ_sf"/>
</dbReference>
<dbReference type="InterPro" id="IPR001478">
    <property type="entry name" value="PDZ"/>
</dbReference>
<dbReference type="GO" id="GO:0006508">
    <property type="term" value="P:proteolysis"/>
    <property type="evidence" value="ECO:0007669"/>
    <property type="project" value="UniProtKB-KW"/>
</dbReference>
<keyword evidence="3 12" id="KW-0645">Protease</keyword>
<evidence type="ECO:0000256" key="10">
    <source>
        <dbReference type="SAM" id="Phobius"/>
    </source>
</evidence>
<gene>
    <name evidence="12" type="ORF">MNBD_ALPHA07-691</name>
</gene>
<keyword evidence="8 12" id="KW-0482">Metalloprotease</keyword>
<proteinExistence type="predicted"/>
<dbReference type="SMART" id="SM00228">
    <property type="entry name" value="PDZ"/>
    <property type="match status" value="1"/>
</dbReference>
<sequence length="450" mass="48468">MDIGSLLPQFGSFLSMILAFIVALSVIVAIHEYGHYIIGRLSGIKSDVFSLGFGPVLWSRMDKHGTRWQIALLPLGGYVKFKGDANAASANADASVIEEMPPEERRQTMLGAPLWARAATVVAGPVFNFILSILLFGAIALFQGRSIEPLTIGKIQNLPYDGITLQPGDQLLRIAGIDFPDGDDESLSFDDFLSQLPLETLLDYDVLRDGREVRVMGPYPMLTMVRQVAPRSAAYASGLQADDLIIEADGIPLVAFQQFKDMVESSDGRVLQLKVWRDGKVHDFALAPRRVDEPQPEGGFKTQWRIGIVSDMAFEPATETLGPGEALMVGVNQTYNVAATSLSGMYHLIAGKISSCNMSGPIGIAQVSGAMASQGPESFIFFIALLSTAVGLLNLFPIPVLDGGHLAFYAYEAVAGKPPSDGALRILMIAGLTLVLSVMLFALFNDVVCP</sequence>
<dbReference type="EMBL" id="UOEG01000133">
    <property type="protein sequence ID" value="VAV95530.1"/>
    <property type="molecule type" value="Genomic_DNA"/>
</dbReference>
<evidence type="ECO:0000256" key="6">
    <source>
        <dbReference type="ARBA" id="ARBA00022833"/>
    </source>
</evidence>
<name>A0A3B0RQB8_9ZZZZ</name>
<keyword evidence="6" id="KW-0862">Zinc</keyword>
<dbReference type="PANTHER" id="PTHR42837">
    <property type="entry name" value="REGULATOR OF SIGMA-E PROTEASE RSEP"/>
    <property type="match status" value="1"/>
</dbReference>
<dbReference type="GO" id="GO:0004222">
    <property type="term" value="F:metalloendopeptidase activity"/>
    <property type="evidence" value="ECO:0007669"/>
    <property type="project" value="InterPro"/>
</dbReference>
<feature type="transmembrane region" description="Helical" evidence="10">
    <location>
        <begin position="114"/>
        <end position="142"/>
    </location>
</feature>
<dbReference type="CDD" id="cd06163">
    <property type="entry name" value="S2P-M50_PDZ_RseP-like"/>
    <property type="match status" value="1"/>
</dbReference>
<evidence type="ECO:0000256" key="3">
    <source>
        <dbReference type="ARBA" id="ARBA00022670"/>
    </source>
</evidence>
<evidence type="ECO:0000256" key="2">
    <source>
        <dbReference type="ARBA" id="ARBA00004141"/>
    </source>
</evidence>
<dbReference type="Pfam" id="PF02163">
    <property type="entry name" value="Peptidase_M50"/>
    <property type="match status" value="1"/>
</dbReference>
<evidence type="ECO:0000256" key="4">
    <source>
        <dbReference type="ARBA" id="ARBA00022692"/>
    </source>
</evidence>
<feature type="transmembrane region" description="Helical" evidence="10">
    <location>
        <begin position="379"/>
        <end position="401"/>
    </location>
</feature>
<feature type="transmembrane region" description="Helical" evidence="10">
    <location>
        <begin position="422"/>
        <end position="444"/>
    </location>
</feature>
<evidence type="ECO:0000256" key="8">
    <source>
        <dbReference type="ARBA" id="ARBA00023049"/>
    </source>
</evidence>
<comment type="subcellular location">
    <subcellularLocation>
        <location evidence="2">Membrane</location>
        <topology evidence="2">Multi-pass membrane protein</topology>
    </subcellularLocation>
</comment>
<keyword evidence="7 10" id="KW-1133">Transmembrane helix</keyword>